<protein>
    <submittedName>
        <fullName evidence="2">Uncharacterized protein</fullName>
    </submittedName>
</protein>
<reference evidence="2 3" key="1">
    <citation type="submission" date="2016-03" db="EMBL/GenBank/DDBJ databases">
        <title>Comparative genomics of the ectomycorrhizal sister species Rhizopogon vinicolor and Rhizopogon vesiculosus (Basidiomycota: Boletales) reveals a divergence of the mating type B locus.</title>
        <authorList>
            <person name="Mujic A.B."/>
            <person name="Kuo A."/>
            <person name="Tritt A."/>
            <person name="Lipzen A."/>
            <person name="Chen C."/>
            <person name="Johnson J."/>
            <person name="Sharma A."/>
            <person name="Barry K."/>
            <person name="Grigoriev I.V."/>
            <person name="Spatafora J.W."/>
        </authorList>
    </citation>
    <scope>NUCLEOTIDE SEQUENCE [LARGE SCALE GENOMIC DNA]</scope>
    <source>
        <strain evidence="2 3">AM-OR11-056</strain>
    </source>
</reference>
<evidence type="ECO:0000256" key="1">
    <source>
        <dbReference type="SAM" id="MobiDB-lite"/>
    </source>
</evidence>
<proteinExistence type="predicted"/>
<evidence type="ECO:0000313" key="2">
    <source>
        <dbReference type="EMBL" id="OJA15071.1"/>
    </source>
</evidence>
<dbReference type="Proteomes" id="UP000183567">
    <property type="component" value="Unassembled WGS sequence"/>
</dbReference>
<dbReference type="EMBL" id="LVVM01003354">
    <property type="protein sequence ID" value="OJA15071.1"/>
    <property type="molecule type" value="Genomic_DNA"/>
</dbReference>
<dbReference type="AlphaFoldDB" id="A0A1J8Q316"/>
<evidence type="ECO:0000313" key="3">
    <source>
        <dbReference type="Proteomes" id="UP000183567"/>
    </source>
</evidence>
<feature type="region of interest" description="Disordered" evidence="1">
    <location>
        <begin position="59"/>
        <end position="98"/>
    </location>
</feature>
<accession>A0A1J8Q316</accession>
<keyword evidence="3" id="KW-1185">Reference proteome</keyword>
<comment type="caution">
    <text evidence="2">The sequence shown here is derived from an EMBL/GenBank/DDBJ whole genome shotgun (WGS) entry which is preliminary data.</text>
</comment>
<name>A0A1J8Q316_9AGAM</name>
<sequence>MFNDEPRSPALSASSSTEGNDENLDDIINLPPSSTLLTVPLVPVSVPMTLIRTKRMMIRMPTYSDPPPPVVRRPPRMSVPSDIGEPDLFDEDPLPLVE</sequence>
<feature type="region of interest" description="Disordered" evidence="1">
    <location>
        <begin position="1"/>
        <end position="29"/>
    </location>
</feature>
<organism evidence="2 3">
    <name type="scientific">Rhizopogon vesiculosus</name>
    <dbReference type="NCBI Taxonomy" id="180088"/>
    <lineage>
        <taxon>Eukaryota</taxon>
        <taxon>Fungi</taxon>
        <taxon>Dikarya</taxon>
        <taxon>Basidiomycota</taxon>
        <taxon>Agaricomycotina</taxon>
        <taxon>Agaricomycetes</taxon>
        <taxon>Agaricomycetidae</taxon>
        <taxon>Boletales</taxon>
        <taxon>Suillineae</taxon>
        <taxon>Rhizopogonaceae</taxon>
        <taxon>Rhizopogon</taxon>
    </lineage>
</organism>
<gene>
    <name evidence="2" type="ORF">AZE42_09801</name>
</gene>
<feature type="compositionally biased region" description="Acidic residues" evidence="1">
    <location>
        <begin position="84"/>
        <end position="98"/>
    </location>
</feature>